<dbReference type="InterPro" id="IPR050271">
    <property type="entry name" value="UDP-glycosyltransferase"/>
</dbReference>
<evidence type="ECO:0000256" key="3">
    <source>
        <dbReference type="ARBA" id="ARBA00022676"/>
    </source>
</evidence>
<dbReference type="AlphaFoldDB" id="A0A0B1T748"/>
<gene>
    <name evidence="5" type="ORF">OESDEN_07033</name>
</gene>
<dbReference type="Proteomes" id="UP000053660">
    <property type="component" value="Unassembled WGS sequence"/>
</dbReference>
<sequence length="103" mass="11518">MSASQGAADDSTTLYNRAVNLVYTYTSWRFQDTAADAAETVMREKLGNTARPIWDIVSDMSFILTNTEPFLEFARPTLHKIVDLGGIGVRKPKPLDEVVLCFF</sequence>
<keyword evidence="3" id="KW-0328">Glycosyltransferase</keyword>
<dbReference type="SUPFAM" id="SSF53756">
    <property type="entry name" value="UDP-Glycosyltransferase/glycogen phosphorylase"/>
    <property type="match status" value="1"/>
</dbReference>
<keyword evidence="4" id="KW-0808">Transferase</keyword>
<dbReference type="OrthoDB" id="5835829at2759"/>
<comment type="similarity">
    <text evidence="1">Belongs to the UDP-glycosyltransferase family.</text>
</comment>
<dbReference type="PANTHER" id="PTHR48043">
    <property type="entry name" value="EG:EG0003.4 PROTEIN-RELATED"/>
    <property type="match status" value="1"/>
</dbReference>
<dbReference type="EC" id="2.4.1.17" evidence="2"/>
<evidence type="ECO:0000256" key="2">
    <source>
        <dbReference type="ARBA" id="ARBA00012544"/>
    </source>
</evidence>
<dbReference type="EMBL" id="KN550971">
    <property type="protein sequence ID" value="KHJ93064.1"/>
    <property type="molecule type" value="Genomic_DNA"/>
</dbReference>
<evidence type="ECO:0000256" key="1">
    <source>
        <dbReference type="ARBA" id="ARBA00009995"/>
    </source>
</evidence>
<dbReference type="PANTHER" id="PTHR48043:SF23">
    <property type="entry name" value="UDP-GLUCURONOSYLTRANSFERASE"/>
    <property type="match status" value="1"/>
</dbReference>
<proteinExistence type="inferred from homology"/>
<accession>A0A0B1T748</accession>
<keyword evidence="6" id="KW-1185">Reference proteome</keyword>
<dbReference type="GO" id="GO:0015020">
    <property type="term" value="F:glucuronosyltransferase activity"/>
    <property type="evidence" value="ECO:0007669"/>
    <property type="project" value="UniProtKB-EC"/>
</dbReference>
<evidence type="ECO:0000313" key="6">
    <source>
        <dbReference type="Proteomes" id="UP000053660"/>
    </source>
</evidence>
<name>A0A0B1T748_OESDE</name>
<evidence type="ECO:0000256" key="4">
    <source>
        <dbReference type="ARBA" id="ARBA00022679"/>
    </source>
</evidence>
<protein>
    <recommendedName>
        <fullName evidence="2">glucuronosyltransferase</fullName>
        <ecNumber evidence="2">2.4.1.17</ecNumber>
    </recommendedName>
</protein>
<evidence type="ECO:0000313" key="5">
    <source>
        <dbReference type="EMBL" id="KHJ93064.1"/>
    </source>
</evidence>
<organism evidence="5 6">
    <name type="scientific">Oesophagostomum dentatum</name>
    <name type="common">Nodular worm</name>
    <dbReference type="NCBI Taxonomy" id="61180"/>
    <lineage>
        <taxon>Eukaryota</taxon>
        <taxon>Metazoa</taxon>
        <taxon>Ecdysozoa</taxon>
        <taxon>Nematoda</taxon>
        <taxon>Chromadorea</taxon>
        <taxon>Rhabditida</taxon>
        <taxon>Rhabditina</taxon>
        <taxon>Rhabditomorpha</taxon>
        <taxon>Strongyloidea</taxon>
        <taxon>Strongylidae</taxon>
        <taxon>Oesophagostomum</taxon>
    </lineage>
</organism>
<reference evidence="5 6" key="1">
    <citation type="submission" date="2014-03" db="EMBL/GenBank/DDBJ databases">
        <title>Draft genome of the hookworm Oesophagostomum dentatum.</title>
        <authorList>
            <person name="Mitreva M."/>
        </authorList>
    </citation>
    <scope>NUCLEOTIDE SEQUENCE [LARGE SCALE GENOMIC DNA]</scope>
    <source>
        <strain evidence="5 6">OD-Hann</strain>
    </source>
</reference>